<gene>
    <name evidence="2" type="ORF">ECRASSUSDP1_LOCUS19660</name>
</gene>
<keyword evidence="3" id="KW-1185">Reference proteome</keyword>
<dbReference type="Proteomes" id="UP001295684">
    <property type="component" value="Unassembled WGS sequence"/>
</dbReference>
<protein>
    <submittedName>
        <fullName evidence="2">Uncharacterized protein</fullName>
    </submittedName>
</protein>
<dbReference type="AlphaFoldDB" id="A0AAD1XU50"/>
<evidence type="ECO:0000256" key="1">
    <source>
        <dbReference type="SAM" id="MobiDB-lite"/>
    </source>
</evidence>
<feature type="compositionally biased region" description="Polar residues" evidence="1">
    <location>
        <begin position="213"/>
        <end position="224"/>
    </location>
</feature>
<feature type="compositionally biased region" description="Basic and acidic residues" evidence="1">
    <location>
        <begin position="151"/>
        <end position="168"/>
    </location>
</feature>
<comment type="caution">
    <text evidence="2">The sequence shown here is derived from an EMBL/GenBank/DDBJ whole genome shotgun (WGS) entry which is preliminary data.</text>
</comment>
<name>A0AAD1XU50_EUPCR</name>
<sequence length="224" mass="26175">MEKDAKTRKNFAFVTPTSYSGLISASLFSLPSYNVEPKEETKEEPYDQEFEDEELPPELLDKSCKLASSVLITIKFNTKQKALKKLMVPEYAMFYKESKHQESLDKIESIFKAKRACALDYNLWEEVQYNKDIDMDDLDSILTDQDHENSYLHFYDPHDQPQHDKDPISNEFGDDSEGTFPENIDEGIEHEYEHEHEHNPEYNPEYYNKSSHDQPPSQTSLSSK</sequence>
<evidence type="ECO:0000313" key="2">
    <source>
        <dbReference type="EMBL" id="CAI2378265.1"/>
    </source>
</evidence>
<feature type="compositionally biased region" description="Basic and acidic residues" evidence="1">
    <location>
        <begin position="187"/>
        <end position="200"/>
    </location>
</feature>
<reference evidence="2" key="1">
    <citation type="submission" date="2023-07" db="EMBL/GenBank/DDBJ databases">
        <authorList>
            <consortium name="AG Swart"/>
            <person name="Singh M."/>
            <person name="Singh A."/>
            <person name="Seah K."/>
            <person name="Emmerich C."/>
        </authorList>
    </citation>
    <scope>NUCLEOTIDE SEQUENCE</scope>
    <source>
        <strain evidence="2">DP1</strain>
    </source>
</reference>
<proteinExistence type="predicted"/>
<dbReference type="EMBL" id="CAMPGE010019972">
    <property type="protein sequence ID" value="CAI2378265.1"/>
    <property type="molecule type" value="Genomic_DNA"/>
</dbReference>
<accession>A0AAD1XU50</accession>
<feature type="compositionally biased region" description="Acidic residues" evidence="1">
    <location>
        <begin position="172"/>
        <end position="186"/>
    </location>
</feature>
<evidence type="ECO:0000313" key="3">
    <source>
        <dbReference type="Proteomes" id="UP001295684"/>
    </source>
</evidence>
<organism evidence="2 3">
    <name type="scientific">Euplotes crassus</name>
    <dbReference type="NCBI Taxonomy" id="5936"/>
    <lineage>
        <taxon>Eukaryota</taxon>
        <taxon>Sar</taxon>
        <taxon>Alveolata</taxon>
        <taxon>Ciliophora</taxon>
        <taxon>Intramacronucleata</taxon>
        <taxon>Spirotrichea</taxon>
        <taxon>Hypotrichia</taxon>
        <taxon>Euplotida</taxon>
        <taxon>Euplotidae</taxon>
        <taxon>Moneuplotes</taxon>
    </lineage>
</organism>
<feature type="region of interest" description="Disordered" evidence="1">
    <location>
        <begin position="151"/>
        <end position="224"/>
    </location>
</feature>